<keyword evidence="1" id="KW-0677">Repeat</keyword>
<comment type="caution">
    <text evidence="4">The sequence shown here is derived from an EMBL/GenBank/DDBJ whole genome shotgun (WGS) entry which is preliminary data.</text>
</comment>
<dbReference type="InterPro" id="IPR011989">
    <property type="entry name" value="ARM-like"/>
</dbReference>
<dbReference type="AlphaFoldDB" id="C6LVL8"/>
<dbReference type="Gene3D" id="1.25.10.10">
    <property type="entry name" value="Leucine-rich Repeat Variant"/>
    <property type="match status" value="1"/>
</dbReference>
<gene>
    <name evidence="4" type="ORF">GL50581_2824</name>
</gene>
<dbReference type="SMART" id="SM00025">
    <property type="entry name" value="Pumilio"/>
    <property type="match status" value="4"/>
</dbReference>
<dbReference type="InterPro" id="IPR016024">
    <property type="entry name" value="ARM-type_fold"/>
</dbReference>
<evidence type="ECO:0000313" key="4">
    <source>
        <dbReference type="EMBL" id="EES99926.1"/>
    </source>
</evidence>
<dbReference type="Proteomes" id="UP000002488">
    <property type="component" value="Unassembled WGS sequence"/>
</dbReference>
<dbReference type="EMBL" id="ACGJ01002422">
    <property type="protein sequence ID" value="EES99926.1"/>
    <property type="molecule type" value="Genomic_DNA"/>
</dbReference>
<dbReference type="OMA" id="QACINTY"/>
<dbReference type="InterPro" id="IPR033133">
    <property type="entry name" value="PUM-HD"/>
</dbReference>
<dbReference type="PANTHER" id="PTHR12537">
    <property type="entry name" value="RNA BINDING PROTEIN PUMILIO-RELATED"/>
    <property type="match status" value="1"/>
</dbReference>
<dbReference type="Pfam" id="PF00806">
    <property type="entry name" value="PUF"/>
    <property type="match status" value="3"/>
</dbReference>
<evidence type="ECO:0000256" key="1">
    <source>
        <dbReference type="ARBA" id="ARBA00022737"/>
    </source>
</evidence>
<dbReference type="SUPFAM" id="SSF48371">
    <property type="entry name" value="ARM repeat"/>
    <property type="match status" value="1"/>
</dbReference>
<reference evidence="4 5" key="1">
    <citation type="journal article" date="2009" name="PLoS Pathog.">
        <title>Draft genome sequencing of giardia intestinalis assemblage B isolate GS: is human giardiasis caused by two different species?</title>
        <authorList>
            <person name="Franzen O."/>
            <person name="Jerlstrom-Hultqvist J."/>
            <person name="Castro E."/>
            <person name="Sherwood E."/>
            <person name="Ankarklev J."/>
            <person name="Reiner D.S."/>
            <person name="Palm D."/>
            <person name="Andersson J.O."/>
            <person name="Andersson B."/>
            <person name="Svard S.G."/>
        </authorList>
    </citation>
    <scope>NUCLEOTIDE SEQUENCE [LARGE SCALE GENOMIC DNA]</scope>
    <source>
        <strain evidence="5">ATCC 50581 / GS clone H7</strain>
    </source>
</reference>
<dbReference type="PROSITE" id="PS50303">
    <property type="entry name" value="PUM_HD"/>
    <property type="match status" value="1"/>
</dbReference>
<proteinExistence type="predicted"/>
<feature type="repeat" description="Pumilio" evidence="2">
    <location>
        <begin position="302"/>
        <end position="339"/>
    </location>
</feature>
<feature type="domain" description="PUM-HD" evidence="3">
    <location>
        <begin position="88"/>
        <end position="440"/>
    </location>
</feature>
<dbReference type="PANTHER" id="PTHR12537:SF12">
    <property type="entry name" value="MATERNAL PROTEIN PUMILIO"/>
    <property type="match status" value="1"/>
</dbReference>
<dbReference type="GO" id="GO:0003729">
    <property type="term" value="F:mRNA binding"/>
    <property type="evidence" value="ECO:0007669"/>
    <property type="project" value="TreeGrafter"/>
</dbReference>
<dbReference type="OrthoDB" id="668540at2759"/>
<evidence type="ECO:0000256" key="2">
    <source>
        <dbReference type="PROSITE-ProRule" id="PRU00317"/>
    </source>
</evidence>
<protein>
    <recommendedName>
        <fullName evidence="3">PUM-HD domain-containing protein</fullName>
    </recommendedName>
</protein>
<dbReference type="PROSITE" id="PS50302">
    <property type="entry name" value="PUM"/>
    <property type="match status" value="1"/>
</dbReference>
<sequence>MFTDSPSSQESACCNTSVYSDDSVARETPTTGSFSYNSFSSSCSQNISMNIGARDSGFNHSIFPSVIPHQSCGLTPPGLSLVSTSTCPKSSFQPTAQIHYQSQPVLNYPAIKESTPPLVPLSINPPLEPIPQYSVSSFIPVDQYTQQSLVPSPYYCPLGPPCHTVPVPYPTAPYSPSQSSDSQSQKSGIPSPNFLATNIVSMYTTKQGSKNLQSLLSTHGKAAVQAILPHLHPHIVPCMFHIYGNHVLQAMINQSRQQVGPILYHLLGDPQILVQACINTYASWVVRVLFKEGQIDPAVLSQVIDNFATICNNTCGNYVIQHLLENKKCPKSVIQQLINDAPELVFGKYSSHLLEKLIKENILPKNFLLPFISKVALTRYLPTVLESKYGSYVIEKAILKVVQVHGMIDTVTTILRICKYYIQKSSKHYKNIIDCSNATVCETPGCEGNCALCTFFQTSRLAFDIDKIKTMLESIESVNRSFLENVPQYEELQPLALPFFC</sequence>
<organism evidence="4 5">
    <name type="scientific">Giardia intestinalis (strain ATCC 50581 / GS clone H7)</name>
    <name type="common">Giardia lamblia</name>
    <dbReference type="NCBI Taxonomy" id="598745"/>
    <lineage>
        <taxon>Eukaryota</taxon>
        <taxon>Metamonada</taxon>
        <taxon>Diplomonadida</taxon>
        <taxon>Hexamitidae</taxon>
        <taxon>Giardiinae</taxon>
        <taxon>Giardia</taxon>
    </lineage>
</organism>
<dbReference type="GO" id="GO:0010608">
    <property type="term" value="P:post-transcriptional regulation of gene expression"/>
    <property type="evidence" value="ECO:0007669"/>
    <property type="project" value="TreeGrafter"/>
</dbReference>
<name>C6LVL8_GIAIB</name>
<dbReference type="InterPro" id="IPR001313">
    <property type="entry name" value="Pumilio_RNA-bd_rpt"/>
</dbReference>
<accession>C6LVL8</accession>
<evidence type="ECO:0000313" key="5">
    <source>
        <dbReference type="Proteomes" id="UP000002488"/>
    </source>
</evidence>
<evidence type="ECO:0000259" key="3">
    <source>
        <dbReference type="PROSITE" id="PS50303"/>
    </source>
</evidence>
<dbReference type="VEuPathDB" id="GiardiaDB:GL50581_2824"/>
<dbReference type="GO" id="GO:0005737">
    <property type="term" value="C:cytoplasm"/>
    <property type="evidence" value="ECO:0007669"/>
    <property type="project" value="TreeGrafter"/>
</dbReference>